<keyword evidence="2" id="KW-1185">Reference proteome</keyword>
<gene>
    <name evidence="1" type="ORF">BO87DRAFT_401211</name>
</gene>
<reference evidence="1" key="1">
    <citation type="submission" date="2016-12" db="EMBL/GenBank/DDBJ databases">
        <title>The genomes of Aspergillus section Nigri reveals drivers in fungal speciation.</title>
        <authorList>
            <consortium name="DOE Joint Genome Institute"/>
            <person name="Vesth T.C."/>
            <person name="Nybo J."/>
            <person name="Theobald S."/>
            <person name="Brandl J."/>
            <person name="Frisvad J.C."/>
            <person name="Nielsen K.F."/>
            <person name="Lyhne E.K."/>
            <person name="Kogle M.E."/>
            <person name="Kuo A."/>
            <person name="Riley R."/>
            <person name="Clum A."/>
            <person name="Nolan M."/>
            <person name="Lipzen A."/>
            <person name="Salamov A."/>
            <person name="Henrissat B."/>
            <person name="Wiebenga A."/>
            <person name="De Vries R.P."/>
            <person name="Grigoriev I.V."/>
            <person name="Mortensen U.H."/>
            <person name="Andersen M.R."/>
            <person name="Baker S.E."/>
        </authorList>
    </citation>
    <scope>NUCLEOTIDE SEQUENCE [LARGE SCALE GENOMIC DNA]</scope>
    <source>
        <strain evidence="1">CBS 115656</strain>
    </source>
</reference>
<proteinExistence type="predicted"/>
<evidence type="ECO:0000313" key="2">
    <source>
        <dbReference type="Proteomes" id="UP000247647"/>
    </source>
</evidence>
<dbReference type="RefSeq" id="XP_025475027.1">
    <property type="nucleotide sequence ID" value="XM_025625590.1"/>
</dbReference>
<dbReference type="EMBL" id="KZ821491">
    <property type="protein sequence ID" value="PYH29549.1"/>
    <property type="molecule type" value="Genomic_DNA"/>
</dbReference>
<dbReference type="GeneID" id="37128046"/>
<protein>
    <submittedName>
        <fullName evidence="1">Uncharacterized protein</fullName>
    </submittedName>
</protein>
<dbReference type="Proteomes" id="UP000247647">
    <property type="component" value="Unassembled WGS sequence"/>
</dbReference>
<organism evidence="1 2">
    <name type="scientific">Aspergillus neoniger (strain CBS 115656)</name>
    <dbReference type="NCBI Taxonomy" id="1448310"/>
    <lineage>
        <taxon>Eukaryota</taxon>
        <taxon>Fungi</taxon>
        <taxon>Dikarya</taxon>
        <taxon>Ascomycota</taxon>
        <taxon>Pezizomycotina</taxon>
        <taxon>Eurotiomycetes</taxon>
        <taxon>Eurotiomycetidae</taxon>
        <taxon>Eurotiales</taxon>
        <taxon>Aspergillaceae</taxon>
        <taxon>Aspergillus</taxon>
        <taxon>Aspergillus subgen. Circumdati</taxon>
    </lineage>
</organism>
<dbReference type="OrthoDB" id="4381212at2759"/>
<dbReference type="AlphaFoldDB" id="A0A318Y6Q2"/>
<name>A0A318Y6Q2_ASPNB</name>
<evidence type="ECO:0000313" key="1">
    <source>
        <dbReference type="EMBL" id="PYH29549.1"/>
    </source>
</evidence>
<accession>A0A318Y6Q2</accession>
<sequence>MANNWREKAALAVNAQVASTHQEPFPPPPCRASLAGGVSPERAIAQTHASFNFTSNQPEAACRGCGSQPFASRRSWPIARQLQSCRVLSSQLAAASFCQDVRHPMNDSNSTVHPSH</sequence>